<evidence type="ECO:0000313" key="2">
    <source>
        <dbReference type="EMBL" id="MEV0971945.1"/>
    </source>
</evidence>
<proteinExistence type="predicted"/>
<reference evidence="2 3" key="1">
    <citation type="submission" date="2024-06" db="EMBL/GenBank/DDBJ databases">
        <title>The Natural Products Discovery Center: Release of the First 8490 Sequenced Strains for Exploring Actinobacteria Biosynthetic Diversity.</title>
        <authorList>
            <person name="Kalkreuter E."/>
            <person name="Kautsar S.A."/>
            <person name="Yang D."/>
            <person name="Bader C.D."/>
            <person name="Teijaro C.N."/>
            <person name="Fluegel L."/>
            <person name="Davis C.M."/>
            <person name="Simpson J.R."/>
            <person name="Lauterbach L."/>
            <person name="Steele A.D."/>
            <person name="Gui C."/>
            <person name="Meng S."/>
            <person name="Li G."/>
            <person name="Viehrig K."/>
            <person name="Ye F."/>
            <person name="Su P."/>
            <person name="Kiefer A.F."/>
            <person name="Nichols A."/>
            <person name="Cepeda A.J."/>
            <person name="Yan W."/>
            <person name="Fan B."/>
            <person name="Jiang Y."/>
            <person name="Adhikari A."/>
            <person name="Zheng C.-J."/>
            <person name="Schuster L."/>
            <person name="Cowan T.M."/>
            <person name="Smanski M.J."/>
            <person name="Chevrette M.G."/>
            <person name="De Carvalho L.P.S."/>
            <person name="Shen B."/>
        </authorList>
    </citation>
    <scope>NUCLEOTIDE SEQUENCE [LARGE SCALE GENOMIC DNA]</scope>
    <source>
        <strain evidence="2 3">NPDC050100</strain>
    </source>
</reference>
<name>A0ABV3GJY9_MICGL</name>
<dbReference type="Proteomes" id="UP001551675">
    <property type="component" value="Unassembled WGS sequence"/>
</dbReference>
<accession>A0ABV3GJY9</accession>
<evidence type="ECO:0000256" key="1">
    <source>
        <dbReference type="SAM" id="MobiDB-lite"/>
    </source>
</evidence>
<dbReference type="RefSeq" id="WP_358136610.1">
    <property type="nucleotide sequence ID" value="NZ_JBFALK010000014.1"/>
</dbReference>
<dbReference type="EMBL" id="JBFALK010000014">
    <property type="protein sequence ID" value="MEV0971945.1"/>
    <property type="molecule type" value="Genomic_DNA"/>
</dbReference>
<gene>
    <name evidence="2" type="ORF">AB0I59_25365</name>
</gene>
<protein>
    <submittedName>
        <fullName evidence="2">Uncharacterized protein</fullName>
    </submittedName>
</protein>
<feature type="compositionally biased region" description="Low complexity" evidence="1">
    <location>
        <begin position="29"/>
        <end position="42"/>
    </location>
</feature>
<comment type="caution">
    <text evidence="2">The sequence shown here is derived from an EMBL/GenBank/DDBJ whole genome shotgun (WGS) entry which is preliminary data.</text>
</comment>
<evidence type="ECO:0000313" key="3">
    <source>
        <dbReference type="Proteomes" id="UP001551675"/>
    </source>
</evidence>
<keyword evidence="3" id="KW-1185">Reference proteome</keyword>
<feature type="compositionally biased region" description="Low complexity" evidence="1">
    <location>
        <begin position="9"/>
        <end position="22"/>
    </location>
</feature>
<sequence>MAAACGQQPSTSSTTPSSASPSGPNEPVSAPASSGAPSGSPSPETPMGNTLDPRKIAWAGATPSPDGRSLAVVWWSGVAPCTVLDRVEVKESAKQVVVTLYEGRDPRFPDTACIAIAVEKTTTVRLASPLDGREVVDGAKP</sequence>
<feature type="region of interest" description="Disordered" evidence="1">
    <location>
        <begin position="1"/>
        <end position="67"/>
    </location>
</feature>
<organism evidence="2 3">
    <name type="scientific">Microtetraspora glauca</name>
    <dbReference type="NCBI Taxonomy" id="1996"/>
    <lineage>
        <taxon>Bacteria</taxon>
        <taxon>Bacillati</taxon>
        <taxon>Actinomycetota</taxon>
        <taxon>Actinomycetes</taxon>
        <taxon>Streptosporangiales</taxon>
        <taxon>Streptosporangiaceae</taxon>
        <taxon>Microtetraspora</taxon>
    </lineage>
</organism>